<proteinExistence type="predicted"/>
<dbReference type="Proteomes" id="UP001162483">
    <property type="component" value="Unassembled WGS sequence"/>
</dbReference>
<comment type="caution">
    <text evidence="1">The sequence shown here is derived from an EMBL/GenBank/DDBJ whole genome shotgun (WGS) entry which is preliminary data.</text>
</comment>
<evidence type="ECO:0000313" key="1">
    <source>
        <dbReference type="EMBL" id="CAI9593133.1"/>
    </source>
</evidence>
<keyword evidence="2" id="KW-1185">Reference proteome</keyword>
<sequence>MEGLAERGGRYRTVSKVEESDNEDGVTIVKARDNHGLGGILRAQYWKY</sequence>
<evidence type="ECO:0000313" key="2">
    <source>
        <dbReference type="Proteomes" id="UP001162483"/>
    </source>
</evidence>
<name>A0ABN9FCC4_9NEOB</name>
<gene>
    <name evidence="1" type="ORF">SPARVUS_LOCUS11492760</name>
</gene>
<protein>
    <submittedName>
        <fullName evidence="1">Uncharacterized protein</fullName>
    </submittedName>
</protein>
<reference evidence="1" key="1">
    <citation type="submission" date="2023-05" db="EMBL/GenBank/DDBJ databases">
        <authorList>
            <person name="Stuckert A."/>
        </authorList>
    </citation>
    <scope>NUCLEOTIDE SEQUENCE</scope>
</reference>
<accession>A0ABN9FCC4</accession>
<organism evidence="1 2">
    <name type="scientific">Staurois parvus</name>
    <dbReference type="NCBI Taxonomy" id="386267"/>
    <lineage>
        <taxon>Eukaryota</taxon>
        <taxon>Metazoa</taxon>
        <taxon>Chordata</taxon>
        <taxon>Craniata</taxon>
        <taxon>Vertebrata</taxon>
        <taxon>Euteleostomi</taxon>
        <taxon>Amphibia</taxon>
        <taxon>Batrachia</taxon>
        <taxon>Anura</taxon>
        <taxon>Neobatrachia</taxon>
        <taxon>Ranoidea</taxon>
        <taxon>Ranidae</taxon>
        <taxon>Staurois</taxon>
    </lineage>
</organism>
<dbReference type="EMBL" id="CATNWA010016488">
    <property type="protein sequence ID" value="CAI9593133.1"/>
    <property type="molecule type" value="Genomic_DNA"/>
</dbReference>